<dbReference type="EMBL" id="DS547173">
    <property type="protein sequence ID" value="EDQ99101.1"/>
    <property type="molecule type" value="Genomic_DNA"/>
</dbReference>
<dbReference type="GeneID" id="6085913"/>
<dbReference type="GeneID" id="6086308"/>
<feature type="signal peptide" evidence="1">
    <location>
        <begin position="1"/>
        <end position="23"/>
    </location>
</feature>
<dbReference type="GeneID" id="6086844"/>
<dbReference type="RefSeq" id="XP_001891189.1">
    <property type="nucleotide sequence ID" value="XM_001891154.1"/>
</dbReference>
<feature type="chain" id="PRO_5007637944" evidence="1">
    <location>
        <begin position="24"/>
        <end position="115"/>
    </location>
</feature>
<protein>
    <submittedName>
        <fullName evidence="4">Predicted protein</fullName>
    </submittedName>
</protein>
<evidence type="ECO:0000313" key="3">
    <source>
        <dbReference type="EMBL" id="EDQ98694.1"/>
    </source>
</evidence>
<evidence type="ECO:0000313" key="5">
    <source>
        <dbReference type="Proteomes" id="UP000001194"/>
    </source>
</evidence>
<dbReference type="RefSeq" id="XP_001890234.1">
    <property type="nucleotide sequence ID" value="XM_001890199.1"/>
</dbReference>
<gene>
    <name evidence="3" type="ORF">LACBIDRAFT_297426</name>
    <name evidence="2" type="ORF">LACBIDRAFT_309587</name>
    <name evidence="4" type="ORF">LACBIDRAFT_317634</name>
</gene>
<dbReference type="RefSeq" id="XP_001890658.1">
    <property type="nucleotide sequence ID" value="XM_001890623.1"/>
</dbReference>
<dbReference type="Proteomes" id="UP000001194">
    <property type="component" value="Unassembled WGS sequence"/>
</dbReference>
<keyword evidence="1" id="KW-0732">Signal</keyword>
<evidence type="ECO:0000313" key="4">
    <source>
        <dbReference type="EMBL" id="EDQ99101.1"/>
    </source>
</evidence>
<sequence length="115" mass="12974">MARSSNLRLWCLGTKLLPDTLLAVLHQQIWSRRNQPDEDLNGLLEKFLSLPSSSRMKANENSLMEPYQYIVAIAIPMGMSTTHKAAFALPTQDVLNALEEAEKLFQANLSLTSEW</sequence>
<dbReference type="KEGG" id="lbc:LACBIDRAFT_297426"/>
<evidence type="ECO:0000256" key="1">
    <source>
        <dbReference type="SAM" id="SignalP"/>
    </source>
</evidence>
<dbReference type="AlphaFoldDB" id="B0E236"/>
<accession>B0E236</accession>
<dbReference type="OrthoDB" id="10255632at2759"/>
<reference evidence="4 5" key="1">
    <citation type="journal article" date="2008" name="Nature">
        <title>The genome of Laccaria bicolor provides insights into mycorrhizal symbiosis.</title>
        <authorList>
            <person name="Martin F."/>
            <person name="Aerts A."/>
            <person name="Ahren D."/>
            <person name="Brun A."/>
            <person name="Danchin E.G.J."/>
            <person name="Duchaussoy F."/>
            <person name="Gibon J."/>
            <person name="Kohler A."/>
            <person name="Lindquist E."/>
            <person name="Pereda V."/>
            <person name="Salamov A."/>
            <person name="Shapiro H.J."/>
            <person name="Wuyts J."/>
            <person name="Blaudez D."/>
            <person name="Buee M."/>
            <person name="Brokstein P."/>
            <person name="Canbaeck B."/>
            <person name="Cohen D."/>
            <person name="Courty P.E."/>
            <person name="Coutinho P.M."/>
            <person name="Delaruelle C."/>
            <person name="Detter J.C."/>
            <person name="Deveau A."/>
            <person name="DiFazio S."/>
            <person name="Duplessis S."/>
            <person name="Fraissinet-Tachet L."/>
            <person name="Lucic E."/>
            <person name="Frey-Klett P."/>
            <person name="Fourrey C."/>
            <person name="Feussner I."/>
            <person name="Gay G."/>
            <person name="Grimwood J."/>
            <person name="Hoegger P.J."/>
            <person name="Jain P."/>
            <person name="Kilaru S."/>
            <person name="Labbe J."/>
            <person name="Lin Y.C."/>
            <person name="Legue V."/>
            <person name="Le Tacon F."/>
            <person name="Marmeisse R."/>
            <person name="Melayah D."/>
            <person name="Montanini B."/>
            <person name="Muratet M."/>
            <person name="Nehls U."/>
            <person name="Niculita-Hirzel H."/>
            <person name="Oudot-Le Secq M.P."/>
            <person name="Peter M."/>
            <person name="Quesneville H."/>
            <person name="Rajashekar B."/>
            <person name="Reich M."/>
            <person name="Rouhier N."/>
            <person name="Schmutz J."/>
            <person name="Yin T."/>
            <person name="Chalot M."/>
            <person name="Henrissat B."/>
            <person name="Kuees U."/>
            <person name="Lucas S."/>
            <person name="Van de Peer Y."/>
            <person name="Podila G.K."/>
            <person name="Polle A."/>
            <person name="Pukkila P.J."/>
            <person name="Richardson P.M."/>
            <person name="Rouze P."/>
            <person name="Sanders I.R."/>
            <person name="Stajich J.E."/>
            <person name="Tunlid A."/>
            <person name="Tuskan G."/>
            <person name="Grigoriev I.V."/>
        </authorList>
    </citation>
    <scope>NUCLEOTIDE SEQUENCE [LARGE SCALE GENOMIC DNA]</scope>
    <source>
        <strain evidence="5">S238N-H82 / ATCC MYA-4686</strain>
    </source>
</reference>
<organism evidence="5">
    <name type="scientific">Laccaria bicolor (strain S238N-H82 / ATCC MYA-4686)</name>
    <name type="common">Bicoloured deceiver</name>
    <name type="synonym">Laccaria laccata var. bicolor</name>
    <dbReference type="NCBI Taxonomy" id="486041"/>
    <lineage>
        <taxon>Eukaryota</taxon>
        <taxon>Fungi</taxon>
        <taxon>Dikarya</taxon>
        <taxon>Basidiomycota</taxon>
        <taxon>Agaricomycotina</taxon>
        <taxon>Agaricomycetes</taxon>
        <taxon>Agaricomycetidae</taxon>
        <taxon>Agaricales</taxon>
        <taxon>Agaricineae</taxon>
        <taxon>Hydnangiaceae</taxon>
        <taxon>Laccaria</taxon>
    </lineage>
</organism>
<dbReference type="EMBL" id="DS547213">
    <property type="protein sequence ID" value="EDQ98694.1"/>
    <property type="molecule type" value="Genomic_DNA"/>
</dbReference>
<dbReference type="STRING" id="486041.B0E236"/>
<evidence type="ECO:0000313" key="2">
    <source>
        <dbReference type="EMBL" id="EDQ98160.1"/>
    </source>
</evidence>
<proteinExistence type="predicted"/>
<keyword evidence="5" id="KW-1185">Reference proteome</keyword>
<name>B0E236_LACBS</name>
<dbReference type="EMBL" id="DS547486">
    <property type="protein sequence ID" value="EDQ98160.1"/>
    <property type="molecule type" value="Genomic_DNA"/>
</dbReference>
<dbReference type="InParanoid" id="B0E236"/>
<dbReference type="KEGG" id="lbc:LACBIDRAFT_317634"/>
<dbReference type="KEGG" id="lbc:LACBIDRAFT_309587"/>
<dbReference type="HOGENOM" id="CLU_2109468_0_0_1"/>